<reference evidence="1 2" key="1">
    <citation type="journal article" date="2020" name="Access Microbiol">
        <title>Isolation and genome sequencing of Staphylococcus schleiferi subspecies coagulans from Antarctic seals.</title>
        <authorList>
            <person name="Foster G."/>
            <person name="Robb A."/>
            <person name="Paterson G.K."/>
        </authorList>
    </citation>
    <scope>NUCLEOTIDE SEQUENCE [LARGE SCALE GENOMIC DNA]</scope>
    <source>
        <strain evidence="1 2">M615/02/4</strain>
    </source>
</reference>
<comment type="caution">
    <text evidence="1">The sequence shown here is derived from an EMBL/GenBank/DDBJ whole genome shotgun (WGS) entry which is preliminary data.</text>
</comment>
<evidence type="ECO:0000313" key="1">
    <source>
        <dbReference type="EMBL" id="MBA8777251.1"/>
    </source>
</evidence>
<proteinExistence type="predicted"/>
<protein>
    <submittedName>
        <fullName evidence="1">Uncharacterized protein</fullName>
    </submittedName>
</protein>
<gene>
    <name evidence="1" type="ORF">HR081_10240</name>
</gene>
<organism evidence="1 2">
    <name type="scientific">Staphylococcus coagulans</name>
    <dbReference type="NCBI Taxonomy" id="74706"/>
    <lineage>
        <taxon>Bacteria</taxon>
        <taxon>Bacillati</taxon>
        <taxon>Bacillota</taxon>
        <taxon>Bacilli</taxon>
        <taxon>Bacillales</taxon>
        <taxon>Staphylococcaceae</taxon>
        <taxon>Staphylococcus</taxon>
    </lineage>
</organism>
<dbReference type="GeneID" id="72414506"/>
<dbReference type="NCBIfam" id="NF047426">
    <property type="entry name" value="tail_chap_PVL_C"/>
    <property type="match status" value="1"/>
</dbReference>
<accession>A0A9X1J0S7</accession>
<dbReference type="AlphaFoldDB" id="A0A9X1J0S7"/>
<dbReference type="EMBL" id="JABTCN010000040">
    <property type="protein sequence ID" value="MBA8777251.1"/>
    <property type="molecule type" value="Genomic_DNA"/>
</dbReference>
<evidence type="ECO:0000313" key="2">
    <source>
        <dbReference type="Proteomes" id="UP000524893"/>
    </source>
</evidence>
<dbReference type="RefSeq" id="WP_164905402.1">
    <property type="nucleotide sequence ID" value="NZ_CP092966.1"/>
</dbReference>
<name>A0A9X1J0S7_9STAP</name>
<sequence length="47" mass="5295">MKLAKKLIEEGMDPDKVANMPIHFFLNIVASEVETKKKAKSFAEIFG</sequence>
<dbReference type="Proteomes" id="UP000524893">
    <property type="component" value="Unassembled WGS sequence"/>
</dbReference>